<dbReference type="EMBL" id="JANTQA010000026">
    <property type="protein sequence ID" value="KAJ3443039.1"/>
    <property type="molecule type" value="Genomic_DNA"/>
</dbReference>
<dbReference type="Proteomes" id="UP001146793">
    <property type="component" value="Unassembled WGS sequence"/>
</dbReference>
<evidence type="ECO:0000313" key="2">
    <source>
        <dbReference type="EMBL" id="KAJ3443039.1"/>
    </source>
</evidence>
<organism evidence="2 3">
    <name type="scientific">Anaeramoeba flamelloides</name>
    <dbReference type="NCBI Taxonomy" id="1746091"/>
    <lineage>
        <taxon>Eukaryota</taxon>
        <taxon>Metamonada</taxon>
        <taxon>Anaeramoebidae</taxon>
        <taxon>Anaeramoeba</taxon>
    </lineage>
</organism>
<feature type="region of interest" description="Disordered" evidence="1">
    <location>
        <begin position="152"/>
        <end position="183"/>
    </location>
</feature>
<feature type="compositionally biased region" description="Basic residues" evidence="1">
    <location>
        <begin position="163"/>
        <end position="183"/>
    </location>
</feature>
<protein>
    <submittedName>
        <fullName evidence="2">Uncharacterized protein</fullName>
    </submittedName>
</protein>
<feature type="region of interest" description="Disordered" evidence="1">
    <location>
        <begin position="264"/>
        <end position="285"/>
    </location>
</feature>
<evidence type="ECO:0000256" key="1">
    <source>
        <dbReference type="SAM" id="MobiDB-lite"/>
    </source>
</evidence>
<gene>
    <name evidence="2" type="ORF">M0812_12796</name>
</gene>
<feature type="region of interest" description="Disordered" evidence="1">
    <location>
        <begin position="322"/>
        <end position="341"/>
    </location>
</feature>
<comment type="caution">
    <text evidence="2">The sequence shown here is derived from an EMBL/GenBank/DDBJ whole genome shotgun (WGS) entry which is preliminary data.</text>
</comment>
<evidence type="ECO:0000313" key="3">
    <source>
        <dbReference type="Proteomes" id="UP001146793"/>
    </source>
</evidence>
<reference evidence="2" key="1">
    <citation type="submission" date="2022-08" db="EMBL/GenBank/DDBJ databases">
        <title>Novel sulphate-reducing endosymbionts in the free-living metamonad Anaeramoeba.</title>
        <authorList>
            <person name="Jerlstrom-Hultqvist J."/>
            <person name="Cepicka I."/>
            <person name="Gallot-Lavallee L."/>
            <person name="Salas-Leiva D."/>
            <person name="Curtis B.A."/>
            <person name="Zahonova K."/>
            <person name="Pipaliya S."/>
            <person name="Dacks J."/>
            <person name="Roger A.J."/>
        </authorList>
    </citation>
    <scope>NUCLEOTIDE SEQUENCE</scope>
    <source>
        <strain evidence="2">Busselton2</strain>
    </source>
</reference>
<dbReference type="AlphaFoldDB" id="A0AAV7ZM30"/>
<sequence length="463" mass="54833">MENQTNPPQRIGNRAPQHFYIPSYEDQESFYSFNFKQRTMLLVIPGLECTHRHFLLLHYFHQHYNMDLKDRFFISFKIVSALCYAFRQGMSGVTSCLSNYLRNLGYRFDQSKSKRRKNSRDPYYYFRLSDQEAKTIRNKRLDDRKRRRLEKIQGLKKNQNSKPKAKANKRKACKKRSKEPKKKLKKIIKIKKKNTFGNQKTPNQQILEINRANKSHQNKKHKKNLKKIVVIKNHSRLKIKQELESFKKIIPELLVEIKPENKRKRTNFNPNTENLGKHLKTKNTRTSSKQNIFLNMNNYYDDLSNINEISFSDNSSTDEDLQYYGITDNSDNNDDNNYPSNSLNIKKISADRLNDHNSNNSSSNSNLFFHKSYNNDNINFSQSNSFRIESNTSNDLKYNSGSFSRSNYSIYKEFVPSSLINKKTTNQIPEKNYLRKLSSFVSSQNIRSFDEKIVEFSSTEKYY</sequence>
<accession>A0AAV7ZM30</accession>
<proteinExistence type="predicted"/>
<name>A0AAV7ZM30_9EUKA</name>